<evidence type="ECO:0000313" key="3">
    <source>
        <dbReference type="Proteomes" id="UP001313282"/>
    </source>
</evidence>
<protein>
    <submittedName>
        <fullName evidence="2">Uncharacterized protein</fullName>
    </submittedName>
</protein>
<name>A0AAN8REZ3_9PEZI</name>
<dbReference type="EMBL" id="JAVHNR010000002">
    <property type="protein sequence ID" value="KAK6351220.1"/>
    <property type="molecule type" value="Genomic_DNA"/>
</dbReference>
<accession>A0AAN8REZ3</accession>
<organism evidence="2 3">
    <name type="scientific">Orbilia javanica</name>
    <dbReference type="NCBI Taxonomy" id="47235"/>
    <lineage>
        <taxon>Eukaryota</taxon>
        <taxon>Fungi</taxon>
        <taxon>Dikarya</taxon>
        <taxon>Ascomycota</taxon>
        <taxon>Pezizomycotina</taxon>
        <taxon>Orbiliomycetes</taxon>
        <taxon>Orbiliales</taxon>
        <taxon>Orbiliaceae</taxon>
        <taxon>Orbilia</taxon>
    </lineage>
</organism>
<evidence type="ECO:0000256" key="1">
    <source>
        <dbReference type="SAM" id="MobiDB-lite"/>
    </source>
</evidence>
<reference evidence="2 3" key="1">
    <citation type="submission" date="2019-10" db="EMBL/GenBank/DDBJ databases">
        <authorList>
            <person name="Palmer J.M."/>
        </authorList>
    </citation>
    <scope>NUCLEOTIDE SEQUENCE [LARGE SCALE GENOMIC DNA]</scope>
    <source>
        <strain evidence="2 3">TWF718</strain>
    </source>
</reference>
<feature type="compositionally biased region" description="Polar residues" evidence="1">
    <location>
        <begin position="25"/>
        <end position="37"/>
    </location>
</feature>
<dbReference type="AlphaFoldDB" id="A0AAN8REZ3"/>
<keyword evidence="3" id="KW-1185">Reference proteome</keyword>
<evidence type="ECO:0000313" key="2">
    <source>
        <dbReference type="EMBL" id="KAK6351220.1"/>
    </source>
</evidence>
<dbReference type="Proteomes" id="UP001313282">
    <property type="component" value="Unassembled WGS sequence"/>
</dbReference>
<sequence length="81" mass="8700">MGGPEGTVDFALAMTFGTTFQNISAGKQSASTGSKVNTGIRPRGESPKSIPMSFNPGTTRSLYPMFRPSLPPQIPQQRQKQ</sequence>
<feature type="region of interest" description="Disordered" evidence="1">
    <location>
        <begin position="25"/>
        <end position="81"/>
    </location>
</feature>
<proteinExistence type="predicted"/>
<gene>
    <name evidence="2" type="ORF">TWF718_004390</name>
</gene>
<comment type="caution">
    <text evidence="2">The sequence shown here is derived from an EMBL/GenBank/DDBJ whole genome shotgun (WGS) entry which is preliminary data.</text>
</comment>